<protein>
    <submittedName>
        <fullName evidence="10">CYP49A</fullName>
    </submittedName>
</protein>
<dbReference type="GO" id="GO:0016705">
    <property type="term" value="F:oxidoreductase activity, acting on paired donors, with incorporation or reduction of molecular oxygen"/>
    <property type="evidence" value="ECO:0007669"/>
    <property type="project" value="InterPro"/>
</dbReference>
<evidence type="ECO:0000256" key="1">
    <source>
        <dbReference type="ARBA" id="ARBA00001971"/>
    </source>
</evidence>
<dbReference type="Proteomes" id="UP000507470">
    <property type="component" value="Unassembled WGS sequence"/>
</dbReference>
<dbReference type="GO" id="GO:0005506">
    <property type="term" value="F:iron ion binding"/>
    <property type="evidence" value="ECO:0007669"/>
    <property type="project" value="InterPro"/>
</dbReference>
<evidence type="ECO:0000313" key="10">
    <source>
        <dbReference type="EMBL" id="CAC5404825.1"/>
    </source>
</evidence>
<dbReference type="PANTHER" id="PTHR24279">
    <property type="entry name" value="CYTOCHROME P450"/>
    <property type="match status" value="1"/>
</dbReference>
<dbReference type="InterPro" id="IPR001128">
    <property type="entry name" value="Cyt_P450"/>
</dbReference>
<evidence type="ECO:0000256" key="3">
    <source>
        <dbReference type="ARBA" id="ARBA00022617"/>
    </source>
</evidence>
<dbReference type="InterPro" id="IPR036396">
    <property type="entry name" value="Cyt_P450_sf"/>
</dbReference>
<dbReference type="PROSITE" id="PS00086">
    <property type="entry name" value="CYTOCHROME_P450"/>
    <property type="match status" value="1"/>
</dbReference>
<keyword evidence="7 9" id="KW-0503">Monooxygenase</keyword>
<organism evidence="10 11">
    <name type="scientific">Mytilus coruscus</name>
    <name type="common">Sea mussel</name>
    <dbReference type="NCBI Taxonomy" id="42192"/>
    <lineage>
        <taxon>Eukaryota</taxon>
        <taxon>Metazoa</taxon>
        <taxon>Spiralia</taxon>
        <taxon>Lophotrochozoa</taxon>
        <taxon>Mollusca</taxon>
        <taxon>Bivalvia</taxon>
        <taxon>Autobranchia</taxon>
        <taxon>Pteriomorphia</taxon>
        <taxon>Mytilida</taxon>
        <taxon>Mytiloidea</taxon>
        <taxon>Mytilidae</taxon>
        <taxon>Mytilinae</taxon>
        <taxon>Mytilus</taxon>
    </lineage>
</organism>
<evidence type="ECO:0000256" key="8">
    <source>
        <dbReference type="PIRSR" id="PIRSR602401-1"/>
    </source>
</evidence>
<dbReference type="PRINTS" id="PR00463">
    <property type="entry name" value="EP450I"/>
</dbReference>
<keyword evidence="4 8" id="KW-0479">Metal-binding</keyword>
<evidence type="ECO:0000256" key="2">
    <source>
        <dbReference type="ARBA" id="ARBA00010617"/>
    </source>
</evidence>
<evidence type="ECO:0000256" key="5">
    <source>
        <dbReference type="ARBA" id="ARBA00023002"/>
    </source>
</evidence>
<comment type="cofactor">
    <cofactor evidence="1 8">
        <name>heme</name>
        <dbReference type="ChEBI" id="CHEBI:30413"/>
    </cofactor>
</comment>
<dbReference type="EMBL" id="CACVKT020007046">
    <property type="protein sequence ID" value="CAC5404825.1"/>
    <property type="molecule type" value="Genomic_DNA"/>
</dbReference>
<name>A0A6J8D9R9_MYTCO</name>
<dbReference type="InterPro" id="IPR050479">
    <property type="entry name" value="CYP11_CYP27_families"/>
</dbReference>
<evidence type="ECO:0000256" key="6">
    <source>
        <dbReference type="ARBA" id="ARBA00023004"/>
    </source>
</evidence>
<dbReference type="OrthoDB" id="3945418at2759"/>
<dbReference type="SUPFAM" id="SSF48264">
    <property type="entry name" value="Cytochrome P450"/>
    <property type="match status" value="1"/>
</dbReference>
<evidence type="ECO:0000256" key="4">
    <source>
        <dbReference type="ARBA" id="ARBA00022723"/>
    </source>
</evidence>
<keyword evidence="5 9" id="KW-0560">Oxidoreductase</keyword>
<dbReference type="Gene3D" id="1.10.630.10">
    <property type="entry name" value="Cytochrome P450"/>
    <property type="match status" value="1"/>
</dbReference>
<dbReference type="AlphaFoldDB" id="A0A6J8D9R9"/>
<evidence type="ECO:0000256" key="9">
    <source>
        <dbReference type="RuleBase" id="RU000461"/>
    </source>
</evidence>
<keyword evidence="3 8" id="KW-0349">Heme</keyword>
<dbReference type="GO" id="GO:0004497">
    <property type="term" value="F:monooxygenase activity"/>
    <property type="evidence" value="ECO:0007669"/>
    <property type="project" value="UniProtKB-KW"/>
</dbReference>
<reference evidence="10 11" key="1">
    <citation type="submission" date="2020-06" db="EMBL/GenBank/DDBJ databases">
        <authorList>
            <person name="Li R."/>
            <person name="Bekaert M."/>
        </authorList>
    </citation>
    <scope>NUCLEOTIDE SEQUENCE [LARGE SCALE GENOMIC DNA]</scope>
    <source>
        <strain evidence="11">wild</strain>
    </source>
</reference>
<dbReference type="Pfam" id="PF00067">
    <property type="entry name" value="p450"/>
    <property type="match status" value="1"/>
</dbReference>
<accession>A0A6J8D9R9</accession>
<dbReference type="InterPro" id="IPR002401">
    <property type="entry name" value="Cyt_P450_E_grp-I"/>
</dbReference>
<evidence type="ECO:0000313" key="11">
    <source>
        <dbReference type="Proteomes" id="UP000507470"/>
    </source>
</evidence>
<keyword evidence="11" id="KW-1185">Reference proteome</keyword>
<comment type="similarity">
    <text evidence="2 9">Belongs to the cytochrome P450 family.</text>
</comment>
<gene>
    <name evidence="10" type="ORF">MCOR_38569</name>
</gene>
<sequence>MHLLFRLPGNDVSFKYSYIEHVSKLVTFKWINDLDYKYMCDTSIQHINPGTDKNYRTIRFVYAMALSKRITRDLLQCNSYRVLIRKCICEHAAAMMNEHHCETIPQADDIKPFSEIPGPKGIYNIPFLGIALQFKPFTNYTPSDMPELLCNLRDKYGDIVKLKTGMSSMVYVFHPDHAKVVFQAQYKEHAKTQMKLPETFFKRNNIPKGVVLLQGEEWMKMRRSTQEKILRPAIVANYVPLIETVADDFVDQLRKTQVINDLHKELTNYTSESIGMLCFNTRLGYLDGTSDFDFYTNLQEMLTSFHQAFFLPIKSYKYFNTGIYKRFESSTLKIYRLAEREIKSQKQKLMKLEREGKLEEYLEKEPNFLHSLLSDPRVTDEQVSVIILDLIGAGIDSTANTIAFLLCDLAQNPDKQKKLYEEINSVLGKSKKVKKSHLANLSYLKACVKETQRKRFPVFIGAQRILEHDLVLGGYRIPKQTAVAINNDAMSVDERFYPRPKEFIPERWLRNSHEDVTMGRNHPFGMKPFGFGQRSCLGQRFAENEIYICILKLIQNFEVSLPANVIDIPTVKRTFITPDAEIKLFLKERQDADV</sequence>
<dbReference type="GO" id="GO:0020037">
    <property type="term" value="F:heme binding"/>
    <property type="evidence" value="ECO:0007669"/>
    <property type="project" value="InterPro"/>
</dbReference>
<feature type="binding site" description="axial binding residue" evidence="8">
    <location>
        <position position="536"/>
    </location>
    <ligand>
        <name>heme</name>
        <dbReference type="ChEBI" id="CHEBI:30413"/>
    </ligand>
    <ligandPart>
        <name>Fe</name>
        <dbReference type="ChEBI" id="CHEBI:18248"/>
    </ligandPart>
</feature>
<keyword evidence="6 8" id="KW-0408">Iron</keyword>
<evidence type="ECO:0000256" key="7">
    <source>
        <dbReference type="ARBA" id="ARBA00023033"/>
    </source>
</evidence>
<proteinExistence type="inferred from homology"/>
<dbReference type="PRINTS" id="PR00385">
    <property type="entry name" value="P450"/>
</dbReference>
<dbReference type="CDD" id="cd11054">
    <property type="entry name" value="CYP24A1-like"/>
    <property type="match status" value="1"/>
</dbReference>
<dbReference type="PANTHER" id="PTHR24279:SF120">
    <property type="entry name" value="CYTOCHROME P450"/>
    <property type="match status" value="1"/>
</dbReference>
<dbReference type="InterPro" id="IPR017972">
    <property type="entry name" value="Cyt_P450_CS"/>
</dbReference>